<evidence type="ECO:0000313" key="2">
    <source>
        <dbReference type="WBParaSite" id="PSAMB.scaffold8538size6110.g31522.t1"/>
    </source>
</evidence>
<evidence type="ECO:0000313" key="1">
    <source>
        <dbReference type="Proteomes" id="UP000887566"/>
    </source>
</evidence>
<sequence>MNGRDANGNGHTDYGRHSPNAMFQCMDYGADLFDDVDLSNGGVLGKVNGHGGGGGPVSAHDRNGGVHIKLEHPLKIEPPSTPGTPTSAPPFGGGGVVWPAPPPAYAHCPPAYPHAVAVSSGMMRPPTANSVPAAPMFAAHQQHQQQPSPASAMPADSTSFLQFGGSYRDHRRASDGDLAFDDPRSPMAYFEPMRAGDFVGSPGMGNFADGRQTGKCYLLAIVASVGAVRSDRGLTGRPSVGRYLDAASRFVSA</sequence>
<name>A0A914XKJ8_9BILA</name>
<accession>A0A914XKJ8</accession>
<keyword evidence="1" id="KW-1185">Reference proteome</keyword>
<reference evidence="2" key="1">
    <citation type="submission" date="2022-11" db="UniProtKB">
        <authorList>
            <consortium name="WormBaseParasite"/>
        </authorList>
    </citation>
    <scope>IDENTIFICATION</scope>
</reference>
<dbReference type="Proteomes" id="UP000887566">
    <property type="component" value="Unplaced"/>
</dbReference>
<dbReference type="WBParaSite" id="PSAMB.scaffold8538size6110.g31522.t1">
    <property type="protein sequence ID" value="PSAMB.scaffold8538size6110.g31522.t1"/>
    <property type="gene ID" value="PSAMB.scaffold8538size6110.g31522"/>
</dbReference>
<protein>
    <submittedName>
        <fullName evidence="2">Uncharacterized protein</fullName>
    </submittedName>
</protein>
<organism evidence="1 2">
    <name type="scientific">Plectus sambesii</name>
    <dbReference type="NCBI Taxonomy" id="2011161"/>
    <lineage>
        <taxon>Eukaryota</taxon>
        <taxon>Metazoa</taxon>
        <taxon>Ecdysozoa</taxon>
        <taxon>Nematoda</taxon>
        <taxon>Chromadorea</taxon>
        <taxon>Plectida</taxon>
        <taxon>Plectina</taxon>
        <taxon>Plectoidea</taxon>
        <taxon>Plectidae</taxon>
        <taxon>Plectus</taxon>
    </lineage>
</organism>
<dbReference type="AlphaFoldDB" id="A0A914XKJ8"/>
<proteinExistence type="predicted"/>